<dbReference type="PROSITE" id="PS01128">
    <property type="entry name" value="SHIKIMATE_KINASE"/>
    <property type="match status" value="1"/>
</dbReference>
<comment type="subunit">
    <text evidence="11">Monomer.</text>
</comment>
<proteinExistence type="inferred from homology"/>
<keyword evidence="5 11" id="KW-0808">Transferase</keyword>
<dbReference type="InterPro" id="IPR031322">
    <property type="entry name" value="Shikimate/glucono_kinase"/>
</dbReference>
<evidence type="ECO:0000256" key="2">
    <source>
        <dbReference type="ARBA" id="ARBA00006997"/>
    </source>
</evidence>
<dbReference type="InterPro" id="IPR023000">
    <property type="entry name" value="Shikimate_kinase_CS"/>
</dbReference>
<keyword evidence="13" id="KW-1185">Reference proteome</keyword>
<evidence type="ECO:0000256" key="3">
    <source>
        <dbReference type="ARBA" id="ARBA00012154"/>
    </source>
</evidence>
<evidence type="ECO:0000256" key="9">
    <source>
        <dbReference type="ARBA" id="ARBA00023141"/>
    </source>
</evidence>
<feature type="binding site" evidence="11">
    <location>
        <position position="132"/>
    </location>
    <ligand>
        <name>substrate</name>
    </ligand>
</feature>
<sequence>MKNIYFIGFMGCGKTTVASTLARSIQREWIDLDEWIVREEKMPIPHIFEQKGEVYFRALESRLLQETLTLSGKVVSTGGGIIGKEINRTCLNQETCIYLDWPFEELYRRIDGDTSRPLVKSYEQLKALYEARRPLYEASCTLQVKCEGHTPYSLTNYLVDVLKLK</sequence>
<evidence type="ECO:0000256" key="11">
    <source>
        <dbReference type="HAMAP-Rule" id="MF_00109"/>
    </source>
</evidence>
<keyword evidence="8 11" id="KW-0067">ATP-binding</keyword>
<keyword evidence="4 11" id="KW-0028">Amino-acid biosynthesis</keyword>
<dbReference type="GO" id="GO:0004765">
    <property type="term" value="F:shikimate kinase activity"/>
    <property type="evidence" value="ECO:0007669"/>
    <property type="project" value="UniProtKB-UniRule"/>
</dbReference>
<comment type="caution">
    <text evidence="12">The sequence shown here is derived from an EMBL/GenBank/DDBJ whole genome shotgun (WGS) entry which is preliminary data.</text>
</comment>
<dbReference type="GO" id="GO:0008652">
    <property type="term" value="P:amino acid biosynthetic process"/>
    <property type="evidence" value="ECO:0007669"/>
    <property type="project" value="UniProtKB-KW"/>
</dbReference>
<feature type="binding site" evidence="11">
    <location>
        <position position="57"/>
    </location>
    <ligand>
        <name>substrate</name>
    </ligand>
</feature>
<dbReference type="Gene3D" id="3.40.50.300">
    <property type="entry name" value="P-loop containing nucleotide triphosphate hydrolases"/>
    <property type="match status" value="1"/>
</dbReference>
<keyword evidence="9 11" id="KW-0057">Aromatic amino acid biosynthesis</keyword>
<dbReference type="GO" id="GO:0005524">
    <property type="term" value="F:ATP binding"/>
    <property type="evidence" value="ECO:0007669"/>
    <property type="project" value="UniProtKB-UniRule"/>
</dbReference>
<evidence type="ECO:0000256" key="1">
    <source>
        <dbReference type="ARBA" id="ARBA00004842"/>
    </source>
</evidence>
<feature type="binding site" evidence="11">
    <location>
        <position position="116"/>
    </location>
    <ligand>
        <name>ATP</name>
        <dbReference type="ChEBI" id="CHEBI:30616"/>
    </ligand>
</feature>
<name>A0AA42DRF8_9FIRM</name>
<comment type="catalytic activity">
    <reaction evidence="10 11">
        <text>shikimate + ATP = 3-phosphoshikimate + ADP + H(+)</text>
        <dbReference type="Rhea" id="RHEA:13121"/>
        <dbReference type="ChEBI" id="CHEBI:15378"/>
        <dbReference type="ChEBI" id="CHEBI:30616"/>
        <dbReference type="ChEBI" id="CHEBI:36208"/>
        <dbReference type="ChEBI" id="CHEBI:145989"/>
        <dbReference type="ChEBI" id="CHEBI:456216"/>
        <dbReference type="EC" id="2.7.1.71"/>
    </reaction>
</comment>
<dbReference type="AlphaFoldDB" id="A0AA42DRF8"/>
<keyword evidence="7 11" id="KW-0418">Kinase</keyword>
<feature type="binding site" evidence="11">
    <location>
        <position position="79"/>
    </location>
    <ligand>
        <name>substrate</name>
    </ligand>
</feature>
<evidence type="ECO:0000256" key="4">
    <source>
        <dbReference type="ARBA" id="ARBA00022605"/>
    </source>
</evidence>
<dbReference type="PANTHER" id="PTHR21087">
    <property type="entry name" value="SHIKIMATE KINASE"/>
    <property type="match status" value="1"/>
</dbReference>
<evidence type="ECO:0000256" key="8">
    <source>
        <dbReference type="ARBA" id="ARBA00022840"/>
    </source>
</evidence>
<evidence type="ECO:0000256" key="6">
    <source>
        <dbReference type="ARBA" id="ARBA00022741"/>
    </source>
</evidence>
<dbReference type="PRINTS" id="PR01100">
    <property type="entry name" value="SHIKIMTKNASE"/>
</dbReference>
<dbReference type="RefSeq" id="WP_053985429.1">
    <property type="nucleotide sequence ID" value="NZ_JAQIFT010000068.1"/>
</dbReference>
<reference evidence="12" key="1">
    <citation type="journal article" date="2023" name="Int. J. Syst. Evol. Microbiol.">
        <title>&lt;i&gt;Holtiella tumoricola&lt;/i&gt; gen. nov. sp. nov., isolated from a human clinical sample.</title>
        <authorList>
            <person name="Allen-Vercoe E."/>
            <person name="Daigneault M.C."/>
            <person name="Vancuren S.J."/>
            <person name="Cochrane K."/>
            <person name="O'Neal L.L."/>
            <person name="Sankaranarayanan K."/>
            <person name="Lawson P.A."/>
        </authorList>
    </citation>
    <scope>NUCLEOTIDE SEQUENCE</scope>
    <source>
        <strain evidence="12">CC70A</strain>
    </source>
</reference>
<comment type="cofactor">
    <cofactor evidence="11">
        <name>Mg(2+)</name>
        <dbReference type="ChEBI" id="CHEBI:18420"/>
    </cofactor>
    <text evidence="11">Binds 1 Mg(2+) ion per subunit.</text>
</comment>
<evidence type="ECO:0000313" key="13">
    <source>
        <dbReference type="Proteomes" id="UP001169242"/>
    </source>
</evidence>
<evidence type="ECO:0000256" key="5">
    <source>
        <dbReference type="ARBA" id="ARBA00022679"/>
    </source>
</evidence>
<comment type="pathway">
    <text evidence="1 11">Metabolic intermediate biosynthesis; chorismate biosynthesis; chorismate from D-erythrose 4-phosphate and phosphoenolpyruvate: step 5/7.</text>
</comment>
<dbReference type="GO" id="GO:0009423">
    <property type="term" value="P:chorismate biosynthetic process"/>
    <property type="evidence" value="ECO:0007669"/>
    <property type="project" value="UniProtKB-UniRule"/>
</dbReference>
<comment type="subcellular location">
    <subcellularLocation>
        <location evidence="11">Cytoplasm</location>
    </subcellularLocation>
</comment>
<comment type="similarity">
    <text evidence="2 11">Belongs to the shikimate kinase family.</text>
</comment>
<evidence type="ECO:0000313" key="12">
    <source>
        <dbReference type="EMBL" id="MDA3733780.1"/>
    </source>
</evidence>
<dbReference type="SUPFAM" id="SSF52540">
    <property type="entry name" value="P-loop containing nucleoside triphosphate hydrolases"/>
    <property type="match status" value="1"/>
</dbReference>
<keyword evidence="11" id="KW-0479">Metal-binding</keyword>
<protein>
    <recommendedName>
        <fullName evidence="3 11">Shikimate kinase</fullName>
        <shortName evidence="11">SK</shortName>
        <ecNumber evidence="3 11">2.7.1.71</ecNumber>
    </recommendedName>
</protein>
<keyword evidence="6 11" id="KW-0547">Nucleotide-binding</keyword>
<feature type="binding site" evidence="11">
    <location>
        <position position="33"/>
    </location>
    <ligand>
        <name>substrate</name>
    </ligand>
</feature>
<keyword evidence="11" id="KW-0963">Cytoplasm</keyword>
<dbReference type="GO" id="GO:0000287">
    <property type="term" value="F:magnesium ion binding"/>
    <property type="evidence" value="ECO:0007669"/>
    <property type="project" value="UniProtKB-UniRule"/>
</dbReference>
<dbReference type="GO" id="GO:0009073">
    <property type="term" value="P:aromatic amino acid family biosynthetic process"/>
    <property type="evidence" value="ECO:0007669"/>
    <property type="project" value="UniProtKB-KW"/>
</dbReference>
<dbReference type="Pfam" id="PF01202">
    <property type="entry name" value="SKI"/>
    <property type="match status" value="1"/>
</dbReference>
<dbReference type="CDD" id="cd00464">
    <property type="entry name" value="SK"/>
    <property type="match status" value="1"/>
</dbReference>
<accession>A0AA42DRF8</accession>
<comment type="function">
    <text evidence="11">Catalyzes the specific phosphorylation of the 3-hydroxyl group of shikimic acid using ATP as a cosubstrate.</text>
</comment>
<dbReference type="EMBL" id="JAQIFT010000068">
    <property type="protein sequence ID" value="MDA3733780.1"/>
    <property type="molecule type" value="Genomic_DNA"/>
</dbReference>
<evidence type="ECO:0000256" key="10">
    <source>
        <dbReference type="ARBA" id="ARBA00048567"/>
    </source>
</evidence>
<feature type="binding site" evidence="11">
    <location>
        <position position="15"/>
    </location>
    <ligand>
        <name>Mg(2+)</name>
        <dbReference type="ChEBI" id="CHEBI:18420"/>
    </ligand>
</feature>
<evidence type="ECO:0000256" key="7">
    <source>
        <dbReference type="ARBA" id="ARBA00022777"/>
    </source>
</evidence>
<dbReference type="EC" id="2.7.1.71" evidence="3 11"/>
<gene>
    <name evidence="11" type="primary">aroK</name>
    <name evidence="12" type="ORF">PBV87_20110</name>
</gene>
<dbReference type="GO" id="GO:0005829">
    <property type="term" value="C:cytosol"/>
    <property type="evidence" value="ECO:0007669"/>
    <property type="project" value="TreeGrafter"/>
</dbReference>
<organism evidence="12 13">
    <name type="scientific">Holtiella tumoricola</name>
    <dbReference type="NCBI Taxonomy" id="3018743"/>
    <lineage>
        <taxon>Bacteria</taxon>
        <taxon>Bacillati</taxon>
        <taxon>Bacillota</taxon>
        <taxon>Clostridia</taxon>
        <taxon>Lachnospirales</taxon>
        <taxon>Cellulosilyticaceae</taxon>
        <taxon>Holtiella</taxon>
    </lineage>
</organism>
<dbReference type="PANTHER" id="PTHR21087:SF16">
    <property type="entry name" value="SHIKIMATE KINASE 1, CHLOROPLASTIC"/>
    <property type="match status" value="1"/>
</dbReference>
<dbReference type="InterPro" id="IPR000623">
    <property type="entry name" value="Shikimate_kinase/TSH1"/>
</dbReference>
<keyword evidence="11" id="KW-0460">Magnesium</keyword>
<feature type="binding site" evidence="11">
    <location>
        <begin position="11"/>
        <end position="16"/>
    </location>
    <ligand>
        <name>ATP</name>
        <dbReference type="ChEBI" id="CHEBI:30616"/>
    </ligand>
</feature>
<dbReference type="HAMAP" id="MF_00109">
    <property type="entry name" value="Shikimate_kinase"/>
    <property type="match status" value="1"/>
</dbReference>
<comment type="caution">
    <text evidence="11">Lacks conserved residue(s) required for the propagation of feature annotation.</text>
</comment>
<dbReference type="InterPro" id="IPR027417">
    <property type="entry name" value="P-loop_NTPase"/>
</dbReference>
<dbReference type="Proteomes" id="UP001169242">
    <property type="component" value="Unassembled WGS sequence"/>
</dbReference>